<organism evidence="6 7">
    <name type="scientific">Hortaea werneckii</name>
    <name type="common">Black yeast</name>
    <name type="synonym">Cladosporium werneckii</name>
    <dbReference type="NCBI Taxonomy" id="91943"/>
    <lineage>
        <taxon>Eukaryota</taxon>
        <taxon>Fungi</taxon>
        <taxon>Dikarya</taxon>
        <taxon>Ascomycota</taxon>
        <taxon>Pezizomycotina</taxon>
        <taxon>Dothideomycetes</taxon>
        <taxon>Dothideomycetidae</taxon>
        <taxon>Mycosphaerellales</taxon>
        <taxon>Teratosphaeriaceae</taxon>
        <taxon>Hortaea</taxon>
    </lineage>
</organism>
<feature type="domain" description="Asparagine synthetase" evidence="5">
    <location>
        <begin position="461"/>
        <end position="510"/>
    </location>
</feature>
<dbReference type="OrthoDB" id="10252281at2759"/>
<dbReference type="SUPFAM" id="SSF52402">
    <property type="entry name" value="Adenine nucleotide alpha hydrolases-like"/>
    <property type="match status" value="1"/>
</dbReference>
<sequence>MCGIFCSVSCREPICPSSTLRELLRQRGPDAIGDLVVKGPENHDDAPSNQHINFYSSVLSLRGDDTVRQPYRGRHPGESTLCWNGEAWEISGHKPDGNDTELISDLLWTALAGQIADDAGSRAEAISYIAMEVSKKLSTVAGPYAFVAYDHHLGILCFGRDFLGRRSLLMRVTDDGDFLLSSVSDSPESSGWSEVEADGVYCVDLQRTADSGLTGDETRLGRYSVTRIPYKFTDDGPSENHSSVGLFSSLLAEQGSWASVSLRILNIPDHPGLRQDSIDEHAGSRLAILFSGGLDCTVLARLAHDILPQSESIDLLNVAFQNPRIHRSSEPGKDSQTVYELCPDRITGRAAHAELQRVCPDRHWRFIAINIPYDETMQHRQQVINLMHPHNTEMDLSISYALYFAARGTGSLTSTAEPNTNPYTTAARVLLSGLGADEIFGGYQRHTTAYNRHGFPGLLDELELDVARLGKRNLGRDDRVISHWGCEVRFPFLDEKVLGWALRAPVVEKCGFGEEEGNAREGEEKEEKEGSEDGASQGLTPEKKVLRCLAWRLGMRGVAREKKRAVSHPGMLLRCIGLRTQFSSSFSFFLSARLATDEVYLAFRFNSVRGLPRWKRVERKARSC</sequence>
<feature type="region of interest" description="Disordered" evidence="4">
    <location>
        <begin position="514"/>
        <end position="538"/>
    </location>
</feature>
<dbReference type="EMBL" id="QWIP01000353">
    <property type="protein sequence ID" value="RMY65464.1"/>
    <property type="molecule type" value="Genomic_DNA"/>
</dbReference>
<name>A0A3M7DMN8_HORWE</name>
<dbReference type="AlphaFoldDB" id="A0A3M7DMN8"/>
<dbReference type="SUPFAM" id="SSF56235">
    <property type="entry name" value="N-terminal nucleophile aminohydrolases (Ntn hydrolases)"/>
    <property type="match status" value="1"/>
</dbReference>
<comment type="caution">
    <text evidence="6">The sequence shown here is derived from an EMBL/GenBank/DDBJ whole genome shotgun (WGS) entry which is preliminary data.</text>
</comment>
<proteinExistence type="predicted"/>
<dbReference type="Proteomes" id="UP000269276">
    <property type="component" value="Unassembled WGS sequence"/>
</dbReference>
<evidence type="ECO:0000256" key="2">
    <source>
        <dbReference type="ARBA" id="ARBA00022888"/>
    </source>
</evidence>
<reference evidence="6 7" key="1">
    <citation type="journal article" date="2018" name="BMC Genomics">
        <title>Genomic evidence for intraspecific hybridization in a clonal and extremely halotolerant yeast.</title>
        <authorList>
            <person name="Gostincar C."/>
            <person name="Stajich J.E."/>
            <person name="Zupancic J."/>
            <person name="Zalar P."/>
            <person name="Gunde-Cimerman N."/>
        </authorList>
    </citation>
    <scope>NUCLEOTIDE SEQUENCE [LARGE SCALE GENOMIC DNA]</scope>
    <source>
        <strain evidence="6 7">EXF-2682</strain>
    </source>
</reference>
<dbReference type="PANTHER" id="PTHR45937:SF1">
    <property type="entry name" value="ASPARAGINE SYNTHETASE DOMAIN-CONTAINING PROTEIN 1"/>
    <property type="match status" value="1"/>
</dbReference>
<keyword evidence="1" id="KW-0028">Amino-acid biosynthesis</keyword>
<feature type="compositionally biased region" description="Basic and acidic residues" evidence="4">
    <location>
        <begin position="517"/>
        <end position="528"/>
    </location>
</feature>
<keyword evidence="2" id="KW-0061">Asparagine biosynthesis</keyword>
<accession>A0A3M7DMN8</accession>
<dbReference type="Gene3D" id="3.40.50.620">
    <property type="entry name" value="HUPs"/>
    <property type="match status" value="1"/>
</dbReference>
<dbReference type="GO" id="GO:0006529">
    <property type="term" value="P:asparagine biosynthetic process"/>
    <property type="evidence" value="ECO:0007669"/>
    <property type="project" value="UniProtKB-KW"/>
</dbReference>
<dbReference type="InterPro" id="IPR051857">
    <property type="entry name" value="Asn_synthetase_domain"/>
</dbReference>
<dbReference type="CDD" id="cd01991">
    <property type="entry name" value="Asn_synthase_B_C"/>
    <property type="match status" value="1"/>
</dbReference>
<dbReference type="Pfam" id="PF00733">
    <property type="entry name" value="Asn_synthase"/>
    <property type="match status" value="2"/>
</dbReference>
<evidence type="ECO:0000313" key="7">
    <source>
        <dbReference type="Proteomes" id="UP000269276"/>
    </source>
</evidence>
<feature type="domain" description="Asparagine synthetase" evidence="5">
    <location>
        <begin position="427"/>
        <end position="454"/>
    </location>
</feature>
<evidence type="ECO:0000313" key="6">
    <source>
        <dbReference type="EMBL" id="RMY65464.1"/>
    </source>
</evidence>
<dbReference type="InterPro" id="IPR014729">
    <property type="entry name" value="Rossmann-like_a/b/a_fold"/>
</dbReference>
<evidence type="ECO:0000256" key="1">
    <source>
        <dbReference type="ARBA" id="ARBA00022605"/>
    </source>
</evidence>
<protein>
    <recommendedName>
        <fullName evidence="5">Asparagine synthetase domain-containing protein</fullName>
    </recommendedName>
</protein>
<evidence type="ECO:0000259" key="5">
    <source>
        <dbReference type="Pfam" id="PF00733"/>
    </source>
</evidence>
<dbReference type="Gene3D" id="3.60.20.10">
    <property type="entry name" value="Glutamine Phosphoribosylpyrophosphate, subunit 1, domain 1"/>
    <property type="match status" value="1"/>
</dbReference>
<evidence type="ECO:0000256" key="4">
    <source>
        <dbReference type="SAM" id="MobiDB-lite"/>
    </source>
</evidence>
<dbReference type="GO" id="GO:0004066">
    <property type="term" value="F:asparagine synthase (glutamine-hydrolyzing) activity"/>
    <property type="evidence" value="ECO:0007669"/>
    <property type="project" value="InterPro"/>
</dbReference>
<dbReference type="InterPro" id="IPR029055">
    <property type="entry name" value="Ntn_hydrolases_N"/>
</dbReference>
<evidence type="ECO:0000256" key="3">
    <source>
        <dbReference type="ARBA" id="ARBA00022962"/>
    </source>
</evidence>
<keyword evidence="3" id="KW-0315">Glutamine amidotransferase</keyword>
<dbReference type="VEuPathDB" id="FungiDB:BTJ68_08270"/>
<dbReference type="PANTHER" id="PTHR45937">
    <property type="entry name" value="ASPARAGINE SYNTHETASE DOMAIN-CONTAINING PROTEIN 1"/>
    <property type="match status" value="1"/>
</dbReference>
<dbReference type="InterPro" id="IPR001962">
    <property type="entry name" value="Asn_synthase"/>
</dbReference>
<gene>
    <name evidence="6" type="ORF">D0863_09104</name>
</gene>